<sequence length="291" mass="33472">MEAKKIFITGATGNIGKSLIKYLLEQEGTDQIIAGVRNVERARGQFPTHERLTFRAFDFEDQTTFNALKEVDRVFLLRPPHLADVDRYFKPLIDAFQQNQINQVAFLSVQGVEKSKVIPHHKIEKLIVESGLEYIFVRPSYFMQNLTTTLYEELKTHGTITLPAGNAVFNWVDIENIGEASAILLSNFEQYKNRPFEITGGENLSFSEVVSMINQEIDTQLKYRSVNPFKFFLLKKQQGTAVPFIMVMIMLHFLPRFQSAPKCSDAYTLLSKKLPTTIREFAKREQQLLRP</sequence>
<dbReference type="Gene3D" id="3.40.50.720">
    <property type="entry name" value="NAD(P)-binding Rossmann-like Domain"/>
    <property type="match status" value="1"/>
</dbReference>
<proteinExistence type="predicted"/>
<reference evidence="2 3" key="1">
    <citation type="submission" date="2021-12" db="EMBL/GenBank/DDBJ databases">
        <title>Genome sequencing of bacteria with rrn-lacking chromosome and rrn-plasmid.</title>
        <authorList>
            <person name="Anda M."/>
            <person name="Iwasaki W."/>
        </authorList>
    </citation>
    <scope>NUCLEOTIDE SEQUENCE [LARGE SCALE GENOMIC DNA]</scope>
    <source>
        <strain evidence="2 3">NBRC 101262</strain>
        <plasmid evidence="2 3">pPP3</plasmid>
    </source>
</reference>
<dbReference type="InterPro" id="IPR051604">
    <property type="entry name" value="Ergot_Alk_Oxidoreductase"/>
</dbReference>
<organism evidence="2 3">
    <name type="scientific">Persicobacter psychrovividus</name>
    <dbReference type="NCBI Taxonomy" id="387638"/>
    <lineage>
        <taxon>Bacteria</taxon>
        <taxon>Pseudomonadati</taxon>
        <taxon>Bacteroidota</taxon>
        <taxon>Cytophagia</taxon>
        <taxon>Cytophagales</taxon>
        <taxon>Persicobacteraceae</taxon>
        <taxon>Persicobacter</taxon>
    </lineage>
</organism>
<feature type="domain" description="NmrA-like" evidence="1">
    <location>
        <begin position="3"/>
        <end position="281"/>
    </location>
</feature>
<dbReference type="PANTHER" id="PTHR43162">
    <property type="match status" value="1"/>
</dbReference>
<accession>A0ABM7VKS4</accession>
<keyword evidence="3" id="KW-1185">Reference proteome</keyword>
<dbReference type="EMBL" id="AP025295">
    <property type="protein sequence ID" value="BDD01613.1"/>
    <property type="molecule type" value="Genomic_DNA"/>
</dbReference>
<protein>
    <submittedName>
        <fullName evidence="2">NAD(P)-dependent oxidoreductase</fullName>
    </submittedName>
</protein>
<dbReference type="SUPFAM" id="SSF51735">
    <property type="entry name" value="NAD(P)-binding Rossmann-fold domains"/>
    <property type="match status" value="1"/>
</dbReference>
<evidence type="ECO:0000313" key="3">
    <source>
        <dbReference type="Proteomes" id="UP001354989"/>
    </source>
</evidence>
<evidence type="ECO:0000313" key="2">
    <source>
        <dbReference type="EMBL" id="BDD01613.1"/>
    </source>
</evidence>
<dbReference type="Pfam" id="PF05368">
    <property type="entry name" value="NmrA"/>
    <property type="match status" value="1"/>
</dbReference>
<keyword evidence="2" id="KW-0614">Plasmid</keyword>
<dbReference type="InterPro" id="IPR036291">
    <property type="entry name" value="NAD(P)-bd_dom_sf"/>
</dbReference>
<dbReference type="Proteomes" id="UP001354989">
    <property type="component" value="Plasmid pPP3"/>
</dbReference>
<geneLocation type="plasmid" evidence="2 3">
    <name>pPP3</name>
</geneLocation>
<dbReference type="RefSeq" id="WP_338399037.1">
    <property type="nucleotide sequence ID" value="NZ_AP025295.1"/>
</dbReference>
<evidence type="ECO:0000259" key="1">
    <source>
        <dbReference type="Pfam" id="PF05368"/>
    </source>
</evidence>
<name>A0ABM7VKS4_9BACT</name>
<dbReference type="Gene3D" id="3.90.25.10">
    <property type="entry name" value="UDP-galactose 4-epimerase, domain 1"/>
    <property type="match status" value="1"/>
</dbReference>
<dbReference type="InterPro" id="IPR008030">
    <property type="entry name" value="NmrA-like"/>
</dbReference>
<dbReference type="PANTHER" id="PTHR43162:SF1">
    <property type="entry name" value="PRESTALK A DIFFERENTIATION PROTEIN A"/>
    <property type="match status" value="1"/>
</dbReference>
<gene>
    <name evidence="2" type="ORF">PEPS_38930</name>
</gene>